<proteinExistence type="predicted"/>
<protein>
    <submittedName>
        <fullName evidence="1">Uncharacterized protein</fullName>
    </submittedName>
</protein>
<name>A0ACB9AFP8_CICIN</name>
<sequence length="558" mass="62966">MRKYSHLLAIGKSKGLSISNKRWFQARSSITSHNHRHYSQSPPSPPPSPPLPFSYNHISRSRCSGISSLSNKYTQKTISKQNHNQHKAQLSTLHSLEVSNHERHPMDYKVTVKDRDVISAAQAPAHEMWLPQTNLDLLLPPLAAEVFFCYKKKDDTAMSIEKVVKTLKKSLAAVLSTYYPLAGEIVLNSLGEPEILCNNNGVEFVHAHADVDLETLDFHKPDEIVKGKLVPKINRGVFSVQVTELNCGSIILSCAFDHRIADGHSSNTFLVAWAEFAQFKKITTIPSFRPSILHPRFPPIYDITFDDLYIPISSVPPPATINDDQLHSRIYYIPVDSINHLQSQASTKDTRRSKFLSFTAYIWKLLAQEGDNDVNKTSRMGVVVSGRQFLIGNSEEESFMIQNHFGNILSIPYGEANNRLLQELTLNEVANKVHRFVTKTTNEDHFRGMVDWVELHRPEPAVARIYFKLQETDGDAVVVSSGQGFPIKDMKFGWGEPEFGSYHFPWGGQTGYIATMPSAMKNGDWVIYAHLKQKHLDLIESKASGVINPITHSNLHFR</sequence>
<organism evidence="1 2">
    <name type="scientific">Cichorium intybus</name>
    <name type="common">Chicory</name>
    <dbReference type="NCBI Taxonomy" id="13427"/>
    <lineage>
        <taxon>Eukaryota</taxon>
        <taxon>Viridiplantae</taxon>
        <taxon>Streptophyta</taxon>
        <taxon>Embryophyta</taxon>
        <taxon>Tracheophyta</taxon>
        <taxon>Spermatophyta</taxon>
        <taxon>Magnoliopsida</taxon>
        <taxon>eudicotyledons</taxon>
        <taxon>Gunneridae</taxon>
        <taxon>Pentapetalae</taxon>
        <taxon>asterids</taxon>
        <taxon>campanulids</taxon>
        <taxon>Asterales</taxon>
        <taxon>Asteraceae</taxon>
        <taxon>Cichorioideae</taxon>
        <taxon>Cichorieae</taxon>
        <taxon>Cichoriinae</taxon>
        <taxon>Cichorium</taxon>
    </lineage>
</organism>
<dbReference type="EMBL" id="CM042015">
    <property type="protein sequence ID" value="KAI3709027.1"/>
    <property type="molecule type" value="Genomic_DNA"/>
</dbReference>
<reference evidence="2" key="1">
    <citation type="journal article" date="2022" name="Mol. Ecol. Resour.">
        <title>The genomes of chicory, endive, great burdock and yacon provide insights into Asteraceae palaeo-polyploidization history and plant inulin production.</title>
        <authorList>
            <person name="Fan W."/>
            <person name="Wang S."/>
            <person name="Wang H."/>
            <person name="Wang A."/>
            <person name="Jiang F."/>
            <person name="Liu H."/>
            <person name="Zhao H."/>
            <person name="Xu D."/>
            <person name="Zhang Y."/>
        </authorList>
    </citation>
    <scope>NUCLEOTIDE SEQUENCE [LARGE SCALE GENOMIC DNA]</scope>
    <source>
        <strain evidence="2">cv. Punajuju</strain>
    </source>
</reference>
<reference evidence="1 2" key="2">
    <citation type="journal article" date="2022" name="Mol. Ecol. Resour.">
        <title>The genomes of chicory, endive, great burdock and yacon provide insights into Asteraceae paleo-polyploidization history and plant inulin production.</title>
        <authorList>
            <person name="Fan W."/>
            <person name="Wang S."/>
            <person name="Wang H."/>
            <person name="Wang A."/>
            <person name="Jiang F."/>
            <person name="Liu H."/>
            <person name="Zhao H."/>
            <person name="Xu D."/>
            <person name="Zhang Y."/>
        </authorList>
    </citation>
    <scope>NUCLEOTIDE SEQUENCE [LARGE SCALE GENOMIC DNA]</scope>
    <source>
        <strain evidence="2">cv. Punajuju</strain>
        <tissue evidence="1">Leaves</tissue>
    </source>
</reference>
<accession>A0ACB9AFP8</accession>
<evidence type="ECO:0000313" key="2">
    <source>
        <dbReference type="Proteomes" id="UP001055811"/>
    </source>
</evidence>
<evidence type="ECO:0000313" key="1">
    <source>
        <dbReference type="EMBL" id="KAI3709027.1"/>
    </source>
</evidence>
<comment type="caution">
    <text evidence="1">The sequence shown here is derived from an EMBL/GenBank/DDBJ whole genome shotgun (WGS) entry which is preliminary data.</text>
</comment>
<gene>
    <name evidence="1" type="ORF">L2E82_38733</name>
</gene>
<dbReference type="Proteomes" id="UP001055811">
    <property type="component" value="Linkage Group LG07"/>
</dbReference>
<keyword evidence="2" id="KW-1185">Reference proteome</keyword>